<keyword evidence="1" id="KW-1133">Transmembrane helix</keyword>
<evidence type="ECO:0000313" key="3">
    <source>
        <dbReference type="Proteomes" id="UP000001431"/>
    </source>
</evidence>
<dbReference type="InterPro" id="IPR038430">
    <property type="entry name" value="NDAH_ubi_oxred_su3_sf"/>
</dbReference>
<protein>
    <submittedName>
        <fullName evidence="2">NADH dehydrogenase subunit A</fullName>
        <ecNumber evidence="2">1.6.5.3</ecNumber>
    </submittedName>
</protein>
<dbReference type="HOGENOM" id="CLU_147805_1_0_2"/>
<dbReference type="EC" id="1.6.5.3" evidence="2"/>
<keyword evidence="2" id="KW-0560">Oxidoreductase</keyword>
<dbReference type="EMBL" id="CP000561">
    <property type="protein sequence ID" value="ABO09462.1"/>
    <property type="molecule type" value="Genomic_DNA"/>
</dbReference>
<sequence length="116" mass="12390">MTALLLFLALLFAALAALVYVGYRLAPKKPSEVKERRFEAGNPPYGEVKRRLVAQYVGYIYLVTAAEAVAGLLIVYALLSGGASPGLFAALALSLAVVAAFVAAYLRVLGDIKRWS</sequence>
<accession>A3MXU5</accession>
<dbReference type="GeneID" id="4909781"/>
<dbReference type="Proteomes" id="UP000001431">
    <property type="component" value="Chromosome"/>
</dbReference>
<feature type="transmembrane region" description="Helical" evidence="1">
    <location>
        <begin position="59"/>
        <end position="79"/>
    </location>
</feature>
<dbReference type="Gene3D" id="1.20.58.1610">
    <property type="entry name" value="NADH:ubiquinone/plastoquinone oxidoreductase, chain 3"/>
    <property type="match status" value="1"/>
</dbReference>
<keyword evidence="1" id="KW-0812">Transmembrane</keyword>
<organism evidence="2 3">
    <name type="scientific">Pyrobaculum calidifontis (strain DSM 21063 / JCM 11548 / VA1)</name>
    <dbReference type="NCBI Taxonomy" id="410359"/>
    <lineage>
        <taxon>Archaea</taxon>
        <taxon>Thermoproteota</taxon>
        <taxon>Thermoprotei</taxon>
        <taxon>Thermoproteales</taxon>
        <taxon>Thermoproteaceae</taxon>
        <taxon>Pyrobaculum</taxon>
    </lineage>
</organism>
<gene>
    <name evidence="2" type="ordered locus">Pcal_2047</name>
</gene>
<evidence type="ECO:0000256" key="1">
    <source>
        <dbReference type="SAM" id="Phobius"/>
    </source>
</evidence>
<dbReference type="eggNOG" id="arCOG01557">
    <property type="taxonomic scope" value="Archaea"/>
</dbReference>
<feature type="transmembrane region" description="Helical" evidence="1">
    <location>
        <begin position="86"/>
        <end position="106"/>
    </location>
</feature>
<dbReference type="OrthoDB" id="51573at2157"/>
<dbReference type="RefSeq" id="WP_011850720.1">
    <property type="nucleotide sequence ID" value="NC_009073.1"/>
</dbReference>
<dbReference type="KEGG" id="pcl:Pcal_2047"/>
<dbReference type="STRING" id="410359.Pcal_2047"/>
<keyword evidence="1" id="KW-0472">Membrane</keyword>
<reference evidence="2" key="1">
    <citation type="submission" date="2007-02" db="EMBL/GenBank/DDBJ databases">
        <title>Complete sequence of Pyrobaculum calidifontis JCM 11548.</title>
        <authorList>
            <consortium name="US DOE Joint Genome Institute"/>
            <person name="Copeland A."/>
            <person name="Lucas S."/>
            <person name="Lapidus A."/>
            <person name="Barry K."/>
            <person name="Glavina del Rio T."/>
            <person name="Dalin E."/>
            <person name="Tice H."/>
            <person name="Pitluck S."/>
            <person name="Chain P."/>
            <person name="Malfatti S."/>
            <person name="Shin M."/>
            <person name="Vergez L."/>
            <person name="Schmutz J."/>
            <person name="Larimer F."/>
            <person name="Land M."/>
            <person name="Hauser L."/>
            <person name="Kyrpides N."/>
            <person name="Mikhailova N."/>
            <person name="Cozen A.E."/>
            <person name="Fitz-Gibbon S.T."/>
            <person name="House C.H."/>
            <person name="Saltikov C."/>
            <person name="Lowe T.M."/>
            <person name="Richardson P."/>
        </authorList>
    </citation>
    <scope>NUCLEOTIDE SEQUENCE [LARGE SCALE GENOMIC DNA]</scope>
    <source>
        <strain evidence="2">JCM 11548</strain>
    </source>
</reference>
<keyword evidence="3" id="KW-1185">Reference proteome</keyword>
<name>A3MXU5_PYRCJ</name>
<proteinExistence type="predicted"/>
<dbReference type="AlphaFoldDB" id="A3MXU5"/>
<evidence type="ECO:0000313" key="2">
    <source>
        <dbReference type="EMBL" id="ABO09462.1"/>
    </source>
</evidence>
<dbReference type="GO" id="GO:0016491">
    <property type="term" value="F:oxidoreductase activity"/>
    <property type="evidence" value="ECO:0007669"/>
    <property type="project" value="UniProtKB-KW"/>
</dbReference>